<dbReference type="AlphaFoldDB" id="H0UMS3"/>
<feature type="transmembrane region" description="Helical" evidence="1">
    <location>
        <begin position="28"/>
        <end position="46"/>
    </location>
</feature>
<dbReference type="PANTHER" id="PTHR30282">
    <property type="entry name" value="P-AMINOBENZOYL GLUTAMATE TRANSPORTER"/>
    <property type="match status" value="1"/>
</dbReference>
<keyword evidence="1" id="KW-0812">Transmembrane</keyword>
<proteinExistence type="predicted"/>
<dbReference type="RefSeq" id="WP_006582709.1">
    <property type="nucleotide sequence ID" value="NZ_CM001377.1"/>
</dbReference>
<reference evidence="2 3" key="1">
    <citation type="submission" date="2011-10" db="EMBL/GenBank/DDBJ databases">
        <title>The Noncontiguous Finished genome of Thermanaerovibrio velox DSM 12556.</title>
        <authorList>
            <consortium name="US DOE Joint Genome Institute (JGI-PGF)"/>
            <person name="Lucas S."/>
            <person name="Copeland A."/>
            <person name="Lapidus A."/>
            <person name="Glavina del Rio T."/>
            <person name="Dalin E."/>
            <person name="Tice H."/>
            <person name="Bruce D."/>
            <person name="Goodwin L."/>
            <person name="Pitluck S."/>
            <person name="Peters L."/>
            <person name="Mikhailova N."/>
            <person name="Teshima H."/>
            <person name="Kyrpides N."/>
            <person name="Mavromatis K."/>
            <person name="Ivanova N."/>
            <person name="Markowitz V."/>
            <person name="Cheng J.-F."/>
            <person name="Hugenholtz P."/>
            <person name="Woyke T."/>
            <person name="Wu D."/>
            <person name="Spring S."/>
            <person name="Brambilla E.-M."/>
            <person name="Klenk H.-P."/>
            <person name="Eisen J.A."/>
        </authorList>
    </citation>
    <scope>NUCLEOTIDE SEQUENCE [LARGE SCALE GENOMIC DNA]</scope>
    <source>
        <strain evidence="2 3">DSM 12556</strain>
    </source>
</reference>
<accession>H0UMS3</accession>
<feature type="transmembrane region" description="Helical" evidence="1">
    <location>
        <begin position="85"/>
        <end position="108"/>
    </location>
</feature>
<feature type="transmembrane region" description="Helical" evidence="1">
    <location>
        <begin position="218"/>
        <end position="236"/>
    </location>
</feature>
<feature type="transmembrane region" description="Helical" evidence="1">
    <location>
        <begin position="168"/>
        <end position="188"/>
    </location>
</feature>
<feature type="transmembrane region" description="Helical" evidence="1">
    <location>
        <begin position="306"/>
        <end position="328"/>
    </location>
</feature>
<dbReference type="Pfam" id="PF03806">
    <property type="entry name" value="ABG_transport"/>
    <property type="match status" value="1"/>
</dbReference>
<dbReference type="Proteomes" id="UP000005730">
    <property type="component" value="Chromosome"/>
</dbReference>
<dbReference type="eggNOG" id="COG2978">
    <property type="taxonomic scope" value="Bacteria"/>
</dbReference>
<sequence>MSDKQRKGFFNRFLDVVEKGGNKLPHPATLFLILAVLVVVISGIAASSGVQVTYERVSEGKAEQVTVAAVSLMSKEGLRQIFSEAVSNFTGFAPLGTVLVAMLGVAVAEGTGLIQACLKKLVLSTPKKLITFVVVFAGVMSNIASDAGYVVLVPLGAIVFLGFKRHPLAGLAAAFAGVSGGFSANLLVGTIDPLLSGISQEAARIFQPGYVVNPTDNYYFMAVSTIVISIIGTWITEKVVEPRLGTYHGDHHDDHDLSSFTEEERRGLRMAGLSLILFTALILALVLPSNGVLRDDQGKILGHTPFMMALVPIIAMGFLIPGVVYGICTGKVKNDKQVASLMGKGMSSMGSYIVLAFFAAQFVSYFKWSNLGIILAVKGANFLKATGMTGIALMIGFILVAAFINLFIGSASAKWAIMAPVFVPMFMGLGYTPAFTQLVYRIGDSCTNIITPLMSYFAVIVAFAQKYRKDIGMGTLISIMLPYSLAFLVGWSLLMIVWFFLGLPIGPGALIRL</sequence>
<feature type="transmembrane region" description="Helical" evidence="1">
    <location>
        <begin position="388"/>
        <end position="408"/>
    </location>
</feature>
<dbReference type="STRING" id="926567.TheveDRAFT_0029"/>
<feature type="transmembrane region" description="Helical" evidence="1">
    <location>
        <begin position="349"/>
        <end position="368"/>
    </location>
</feature>
<evidence type="ECO:0000313" key="2">
    <source>
        <dbReference type="EMBL" id="EHM09218.1"/>
    </source>
</evidence>
<protein>
    <submittedName>
        <fullName evidence="2">Putative p-aminobenzoyl-glutamate transporter</fullName>
    </submittedName>
</protein>
<organism evidence="2 3">
    <name type="scientific">Thermanaerovibrio velox DSM 12556</name>
    <dbReference type="NCBI Taxonomy" id="926567"/>
    <lineage>
        <taxon>Bacteria</taxon>
        <taxon>Thermotogati</taxon>
        <taxon>Synergistota</taxon>
        <taxon>Synergistia</taxon>
        <taxon>Synergistales</taxon>
        <taxon>Synergistaceae</taxon>
        <taxon>Thermanaerovibrio</taxon>
    </lineage>
</organism>
<evidence type="ECO:0000313" key="3">
    <source>
        <dbReference type="Proteomes" id="UP000005730"/>
    </source>
</evidence>
<name>H0UMS3_9BACT</name>
<dbReference type="OrthoDB" id="3314392at2"/>
<feature type="transmembrane region" description="Helical" evidence="1">
    <location>
        <begin position="267"/>
        <end position="286"/>
    </location>
</feature>
<feature type="transmembrane region" description="Helical" evidence="1">
    <location>
        <begin position="476"/>
        <end position="501"/>
    </location>
</feature>
<dbReference type="GO" id="GO:0015558">
    <property type="term" value="F:secondary active p-aminobenzoyl-glutamate transmembrane transporter activity"/>
    <property type="evidence" value="ECO:0007669"/>
    <property type="project" value="InterPro"/>
</dbReference>
<dbReference type="EMBL" id="CM001377">
    <property type="protein sequence ID" value="EHM09218.1"/>
    <property type="molecule type" value="Genomic_DNA"/>
</dbReference>
<gene>
    <name evidence="2" type="ORF">TheveDRAFT_0029</name>
</gene>
<feature type="transmembrane region" description="Helical" evidence="1">
    <location>
        <begin position="447"/>
        <end position="464"/>
    </location>
</feature>
<feature type="transmembrane region" description="Helical" evidence="1">
    <location>
        <begin position="415"/>
        <end position="435"/>
    </location>
</feature>
<keyword evidence="3" id="KW-1185">Reference proteome</keyword>
<evidence type="ECO:0000256" key="1">
    <source>
        <dbReference type="SAM" id="Phobius"/>
    </source>
</evidence>
<dbReference type="InterPro" id="IPR004697">
    <property type="entry name" value="AbgT"/>
</dbReference>
<keyword evidence="1" id="KW-1133">Transmembrane helix</keyword>
<dbReference type="GO" id="GO:1902604">
    <property type="term" value="P:p-aminobenzoyl-glutamate transmembrane transport"/>
    <property type="evidence" value="ECO:0007669"/>
    <property type="project" value="InterPro"/>
</dbReference>
<dbReference type="PANTHER" id="PTHR30282:SF0">
    <property type="entry name" value="P-AMINOBENZOYL-GLUTAMATE TRANSPORT PROTEIN"/>
    <property type="match status" value="1"/>
</dbReference>
<keyword evidence="1" id="KW-0472">Membrane</keyword>
<dbReference type="HOGENOM" id="CLU_040132_0_0_0"/>
<feature type="transmembrane region" description="Helical" evidence="1">
    <location>
        <begin position="128"/>
        <end position="161"/>
    </location>
</feature>